<dbReference type="GO" id="GO:0016705">
    <property type="term" value="F:oxidoreductase activity, acting on paired donors, with incorporation or reduction of molecular oxygen"/>
    <property type="evidence" value="ECO:0007669"/>
    <property type="project" value="InterPro"/>
</dbReference>
<comment type="similarity">
    <text evidence="1">Belongs to the cytochrome P450 family.</text>
</comment>
<accession>A0A1M7KI76</accession>
<gene>
    <name evidence="2" type="ORF">SAMN05443668_1011141</name>
</gene>
<dbReference type="GO" id="GO:0005506">
    <property type="term" value="F:iron ion binding"/>
    <property type="evidence" value="ECO:0007669"/>
    <property type="project" value="InterPro"/>
</dbReference>
<dbReference type="AlphaFoldDB" id="A0A1M7KI76"/>
<dbReference type="STRING" id="134849.SAMN05443668_1011141"/>
<dbReference type="Proteomes" id="UP000184440">
    <property type="component" value="Unassembled WGS sequence"/>
</dbReference>
<protein>
    <submittedName>
        <fullName evidence="2">Cytochrome P450</fullName>
    </submittedName>
</protein>
<evidence type="ECO:0000256" key="1">
    <source>
        <dbReference type="ARBA" id="ARBA00010617"/>
    </source>
</evidence>
<organism evidence="2 3">
    <name type="scientific">Cryptosporangium aurantiacum</name>
    <dbReference type="NCBI Taxonomy" id="134849"/>
    <lineage>
        <taxon>Bacteria</taxon>
        <taxon>Bacillati</taxon>
        <taxon>Actinomycetota</taxon>
        <taxon>Actinomycetes</taxon>
        <taxon>Cryptosporangiales</taxon>
        <taxon>Cryptosporangiaceae</taxon>
        <taxon>Cryptosporangium</taxon>
    </lineage>
</organism>
<dbReference type="PRINTS" id="PR00359">
    <property type="entry name" value="BP450"/>
</dbReference>
<dbReference type="PRINTS" id="PR00385">
    <property type="entry name" value="P450"/>
</dbReference>
<dbReference type="PANTHER" id="PTHR46696:SF6">
    <property type="entry name" value="P450, PUTATIVE (EUROFUNG)-RELATED"/>
    <property type="match status" value="1"/>
</dbReference>
<name>A0A1M7KI76_9ACTN</name>
<sequence>MAQRLSDEWCREHFDHLSPDLAATLPETMARVRALNPVARSDAHGGFWAVTDYRNAMAVARTPEVYSSAHGLSIVGGGGVVKNRPVELDGAEQRLYKNLTSPFFTPAAMAPLEAPVRDLVNRLIDGFADRGECEFMGEFARPLPSLAFFELVISAPAEEVETVAALASTSSTPTHPKARESWKGLYDWVGAFVRTRRENPAHGDVVDAVLAAQIDGRPITDEEAIGTIQLLILGGLETTAGALGLILIRLCREPHIADRLRAHPELLPAAVEELLRLEGPFVSVGRTAVAEAELAGEKVAEGDKVLIHWASANRDAAEFPEPDEFRLDREHNRHLAFGIGPHRCTGANLARMNIRIALEELLRRIDTITLKDESAIHYHAGLTRSPLSLPITFTLR</sequence>
<dbReference type="InterPro" id="IPR036396">
    <property type="entry name" value="Cyt_P450_sf"/>
</dbReference>
<dbReference type="InterPro" id="IPR001128">
    <property type="entry name" value="Cyt_P450"/>
</dbReference>
<dbReference type="EMBL" id="FRCS01000001">
    <property type="protein sequence ID" value="SHM65031.1"/>
    <property type="molecule type" value="Genomic_DNA"/>
</dbReference>
<dbReference type="OrthoDB" id="3599725at2"/>
<keyword evidence="3" id="KW-1185">Reference proteome</keyword>
<dbReference type="PANTHER" id="PTHR46696">
    <property type="entry name" value="P450, PUTATIVE (EUROFUNG)-RELATED"/>
    <property type="match status" value="1"/>
</dbReference>
<evidence type="ECO:0000313" key="3">
    <source>
        <dbReference type="Proteomes" id="UP000184440"/>
    </source>
</evidence>
<evidence type="ECO:0000313" key="2">
    <source>
        <dbReference type="EMBL" id="SHM65031.1"/>
    </source>
</evidence>
<dbReference type="RefSeq" id="WP_073252074.1">
    <property type="nucleotide sequence ID" value="NZ_FRCS01000001.1"/>
</dbReference>
<dbReference type="Pfam" id="PF00067">
    <property type="entry name" value="p450"/>
    <property type="match status" value="1"/>
</dbReference>
<reference evidence="2 3" key="1">
    <citation type="submission" date="2016-11" db="EMBL/GenBank/DDBJ databases">
        <authorList>
            <person name="Jaros S."/>
            <person name="Januszkiewicz K."/>
            <person name="Wedrychowicz H."/>
        </authorList>
    </citation>
    <scope>NUCLEOTIDE SEQUENCE [LARGE SCALE GENOMIC DNA]</scope>
    <source>
        <strain evidence="2 3">DSM 46144</strain>
    </source>
</reference>
<dbReference type="SUPFAM" id="SSF48264">
    <property type="entry name" value="Cytochrome P450"/>
    <property type="match status" value="1"/>
</dbReference>
<dbReference type="InterPro" id="IPR002397">
    <property type="entry name" value="Cyt_P450_B"/>
</dbReference>
<dbReference type="GO" id="GO:0020037">
    <property type="term" value="F:heme binding"/>
    <property type="evidence" value="ECO:0007669"/>
    <property type="project" value="InterPro"/>
</dbReference>
<dbReference type="GO" id="GO:0004497">
    <property type="term" value="F:monooxygenase activity"/>
    <property type="evidence" value="ECO:0007669"/>
    <property type="project" value="InterPro"/>
</dbReference>
<dbReference type="Gene3D" id="1.10.630.10">
    <property type="entry name" value="Cytochrome P450"/>
    <property type="match status" value="1"/>
</dbReference>
<proteinExistence type="inferred from homology"/>